<dbReference type="GO" id="GO:0000398">
    <property type="term" value="P:mRNA splicing, via spliceosome"/>
    <property type="evidence" value="ECO:0007669"/>
    <property type="project" value="TreeGrafter"/>
</dbReference>
<evidence type="ECO:0000313" key="4">
    <source>
        <dbReference type="Proteomes" id="UP000005237"/>
    </source>
</evidence>
<evidence type="ECO:0000256" key="2">
    <source>
        <dbReference type="SAM" id="Phobius"/>
    </source>
</evidence>
<dbReference type="GO" id="GO:0071014">
    <property type="term" value="C:post-mRNA release spliceosomal complex"/>
    <property type="evidence" value="ECO:0007669"/>
    <property type="project" value="TreeGrafter"/>
</dbReference>
<keyword evidence="2" id="KW-0472">Membrane</keyword>
<organism evidence="3 4">
    <name type="scientific">Caenorhabditis japonica</name>
    <dbReference type="NCBI Taxonomy" id="281687"/>
    <lineage>
        <taxon>Eukaryota</taxon>
        <taxon>Metazoa</taxon>
        <taxon>Ecdysozoa</taxon>
        <taxon>Nematoda</taxon>
        <taxon>Chromadorea</taxon>
        <taxon>Rhabditida</taxon>
        <taxon>Rhabditina</taxon>
        <taxon>Rhabditomorpha</taxon>
        <taxon>Rhabditoidea</taxon>
        <taxon>Rhabditidae</taxon>
        <taxon>Peloderinae</taxon>
        <taxon>Caenorhabditis</taxon>
    </lineage>
</organism>
<feature type="transmembrane region" description="Helical" evidence="2">
    <location>
        <begin position="318"/>
        <end position="340"/>
    </location>
</feature>
<dbReference type="GO" id="GO:0061632">
    <property type="term" value="F:RNA lariat debranching enzyme activator activity"/>
    <property type="evidence" value="ECO:0007669"/>
    <property type="project" value="TreeGrafter"/>
</dbReference>
<dbReference type="PANTHER" id="PTHR12072:SF4">
    <property type="entry name" value="CWF19-LIKE PROTEIN 1"/>
    <property type="match status" value="1"/>
</dbReference>
<sequence length="386" mass="42655">MSAKQAKILCCGDVNGNFVELIKKLTLTEKKNGPFDSVFCVGEFFGDDDDANEKVINGNVEFPLPTYILGPANPRLSYLYPEDSIEFSSNLTYLGKKGLLNTASGLQIAYLSGVEGTSKDMSTFDKSDVDELLIPLGTHIGFSGTDILLTSMWPAEVARHSHNQPTKPPAGSVLLSKLAAQLKPRYHFAGLGVHYERQPYRNHRVLLEPARHTTRFIGLAPVGNSEKQKWLYACNVKPMRRMEKEELTAQPPNSSEFPYRELLEEVAAKETLLRMNNSGSRPEGSQYRFEIGGEDGGGGGGQKRRNDGGGPHNEHLKYGIVIITIANFFPEILPSIVFSIDLRHENARLRPLICALPVCVSSNITVFGVVAHKKWAESHVLMSQVD</sequence>
<reference evidence="3" key="2">
    <citation type="submission" date="2022-06" db="UniProtKB">
        <authorList>
            <consortium name="EnsemblMetazoa"/>
        </authorList>
    </citation>
    <scope>IDENTIFICATION</scope>
    <source>
        <strain evidence="3">DF5081</strain>
    </source>
</reference>
<dbReference type="EnsemblMetazoa" id="CJA13582b.1">
    <property type="protein sequence ID" value="CJA13582b.1"/>
    <property type="gene ID" value="WBGene00132786"/>
</dbReference>
<dbReference type="InterPro" id="IPR040194">
    <property type="entry name" value="Cwf19-like"/>
</dbReference>
<dbReference type="PANTHER" id="PTHR12072">
    <property type="entry name" value="CWF19, CELL CYCLE CONTROL PROTEIN"/>
    <property type="match status" value="1"/>
</dbReference>
<evidence type="ECO:0000313" key="3">
    <source>
        <dbReference type="EnsemblMetazoa" id="CJA13582b.1"/>
    </source>
</evidence>
<feature type="region of interest" description="Disordered" evidence="1">
    <location>
        <begin position="275"/>
        <end position="311"/>
    </location>
</feature>
<evidence type="ECO:0000256" key="1">
    <source>
        <dbReference type="SAM" id="MobiDB-lite"/>
    </source>
</evidence>
<keyword evidence="2" id="KW-0812">Transmembrane</keyword>
<dbReference type="AlphaFoldDB" id="A0A8R1I2R8"/>
<keyword evidence="2" id="KW-1133">Transmembrane helix</keyword>
<proteinExistence type="predicted"/>
<dbReference type="CDD" id="cd07380">
    <property type="entry name" value="MPP_CWF19_N"/>
    <property type="match status" value="1"/>
</dbReference>
<feature type="transmembrane region" description="Helical" evidence="2">
    <location>
        <begin position="352"/>
        <end position="372"/>
    </location>
</feature>
<name>A0A8R1I2R8_CAEJA</name>
<protein>
    <submittedName>
        <fullName evidence="3">Uncharacterized protein</fullName>
    </submittedName>
</protein>
<accession>A0A8R1I2R8</accession>
<dbReference type="Proteomes" id="UP000005237">
    <property type="component" value="Unassembled WGS sequence"/>
</dbReference>
<reference evidence="4" key="1">
    <citation type="submission" date="2010-08" db="EMBL/GenBank/DDBJ databases">
        <authorList>
            <consortium name="Caenorhabditis japonica Sequencing Consortium"/>
            <person name="Wilson R.K."/>
        </authorList>
    </citation>
    <scope>NUCLEOTIDE SEQUENCE [LARGE SCALE GENOMIC DNA]</scope>
    <source>
        <strain evidence="4">DF5081</strain>
    </source>
</reference>
<keyword evidence="4" id="KW-1185">Reference proteome</keyword>